<dbReference type="EMBL" id="SSDS01000090">
    <property type="protein sequence ID" value="TXG75964.1"/>
    <property type="molecule type" value="Genomic_DNA"/>
</dbReference>
<evidence type="ECO:0000313" key="3">
    <source>
        <dbReference type="Proteomes" id="UP000321026"/>
    </source>
</evidence>
<sequence length="96" mass="11178">MIVVRRSIVSDMVHEMDLPITQEQIAAWEAGTLVQYAFPHLTASQREFIMTGITEQEWNDMFIDDEPESSVEDGYEHEDDGQPSEMQEWHDFDPDC</sequence>
<feature type="compositionally biased region" description="Acidic residues" evidence="1">
    <location>
        <begin position="66"/>
        <end position="82"/>
    </location>
</feature>
<feature type="compositionally biased region" description="Basic and acidic residues" evidence="1">
    <location>
        <begin position="87"/>
        <end position="96"/>
    </location>
</feature>
<dbReference type="Proteomes" id="UP000321026">
    <property type="component" value="Unassembled WGS sequence"/>
</dbReference>
<protein>
    <submittedName>
        <fullName evidence="2">Uncharacterized protein</fullName>
    </submittedName>
</protein>
<organism evidence="2 3">
    <name type="scientific">Candidatus Dojkabacteria bacterium</name>
    <dbReference type="NCBI Taxonomy" id="2099670"/>
    <lineage>
        <taxon>Bacteria</taxon>
        <taxon>Candidatus Dojkabacteria</taxon>
    </lineage>
</organism>
<gene>
    <name evidence="2" type="ORF">E6Q11_05775</name>
</gene>
<dbReference type="AlphaFoldDB" id="A0A5C7J3X2"/>
<evidence type="ECO:0000313" key="2">
    <source>
        <dbReference type="EMBL" id="TXG75964.1"/>
    </source>
</evidence>
<feature type="region of interest" description="Disordered" evidence="1">
    <location>
        <begin position="66"/>
        <end position="96"/>
    </location>
</feature>
<reference evidence="2 3" key="1">
    <citation type="submission" date="2018-09" db="EMBL/GenBank/DDBJ databases">
        <title>Metagenome Assembled Genomes from an Advanced Water Purification Facility.</title>
        <authorList>
            <person name="Stamps B.W."/>
            <person name="Spear J.R."/>
        </authorList>
    </citation>
    <scope>NUCLEOTIDE SEQUENCE [LARGE SCALE GENOMIC DNA]</scope>
    <source>
        <strain evidence="2">Bin_63_2</strain>
    </source>
</reference>
<accession>A0A5C7J3X2</accession>
<evidence type="ECO:0000256" key="1">
    <source>
        <dbReference type="SAM" id="MobiDB-lite"/>
    </source>
</evidence>
<proteinExistence type="predicted"/>
<name>A0A5C7J3X2_9BACT</name>
<comment type="caution">
    <text evidence="2">The sequence shown here is derived from an EMBL/GenBank/DDBJ whole genome shotgun (WGS) entry which is preliminary data.</text>
</comment>